<accession>A0A151UH69</accession>
<keyword evidence="2" id="KW-1185">Reference proteome</keyword>
<reference evidence="1" key="1">
    <citation type="journal article" date="2012" name="Nat. Biotechnol.">
        <title>Draft genome sequence of pigeonpea (Cajanus cajan), an orphan legume crop of resource-poor farmers.</title>
        <authorList>
            <person name="Varshney R.K."/>
            <person name="Chen W."/>
            <person name="Li Y."/>
            <person name="Bharti A.K."/>
            <person name="Saxena R.K."/>
            <person name="Schlueter J.A."/>
            <person name="Donoghue M.T."/>
            <person name="Azam S."/>
            <person name="Fan G."/>
            <person name="Whaley A.M."/>
            <person name="Farmer A.D."/>
            <person name="Sheridan J."/>
            <person name="Iwata A."/>
            <person name="Tuteja R."/>
            <person name="Penmetsa R.V."/>
            <person name="Wu W."/>
            <person name="Upadhyaya H.D."/>
            <person name="Yang S.P."/>
            <person name="Shah T."/>
            <person name="Saxena K.B."/>
            <person name="Michael T."/>
            <person name="McCombie W.R."/>
            <person name="Yang B."/>
            <person name="Zhang G."/>
            <person name="Yang H."/>
            <person name="Wang J."/>
            <person name="Spillane C."/>
            <person name="Cook D.R."/>
            <person name="May G.D."/>
            <person name="Xu X."/>
            <person name="Jackson S.A."/>
        </authorList>
    </citation>
    <scope>NUCLEOTIDE SEQUENCE [LARGE SCALE GENOMIC DNA]</scope>
</reference>
<name>A0A151UH69_CAJCA</name>
<sequence length="167" mass="18581">MKKSCSSFFQNLGSFLSPGDPYYRSLGNQKRWSSERVSKPSSSISRRHTMSGFITPLTSGRTMPSKWDERPKSISSPIVPRGVVAFYSNYLSMVLLCQGLFVRNLVVGSPFSTRLLASVVVFVHHYDAHDATVFGYENNEVLLSSMSIAPTCSQLLYDQSSHISQGK</sequence>
<gene>
    <name evidence="1" type="ORF">KK1_047911</name>
</gene>
<evidence type="ECO:0000313" key="1">
    <source>
        <dbReference type="EMBL" id="KYP78629.1"/>
    </source>
</evidence>
<comment type="caution">
    <text evidence="1">The sequence shown here is derived from an EMBL/GenBank/DDBJ whole genome shotgun (WGS) entry which is preliminary data.</text>
</comment>
<dbReference type="EMBL" id="AGCT01056114">
    <property type="protein sequence ID" value="KYP78629.1"/>
    <property type="molecule type" value="Genomic_DNA"/>
</dbReference>
<dbReference type="Proteomes" id="UP000075243">
    <property type="component" value="Unassembled WGS sequence"/>
</dbReference>
<dbReference type="STRING" id="3821.A0A151UH69"/>
<proteinExistence type="predicted"/>
<evidence type="ECO:0000313" key="2">
    <source>
        <dbReference type="Proteomes" id="UP000075243"/>
    </source>
</evidence>
<dbReference type="AlphaFoldDB" id="A0A151UH69"/>
<organism evidence="1 2">
    <name type="scientific">Cajanus cajan</name>
    <name type="common">Pigeon pea</name>
    <name type="synonym">Cajanus indicus</name>
    <dbReference type="NCBI Taxonomy" id="3821"/>
    <lineage>
        <taxon>Eukaryota</taxon>
        <taxon>Viridiplantae</taxon>
        <taxon>Streptophyta</taxon>
        <taxon>Embryophyta</taxon>
        <taxon>Tracheophyta</taxon>
        <taxon>Spermatophyta</taxon>
        <taxon>Magnoliopsida</taxon>
        <taxon>eudicotyledons</taxon>
        <taxon>Gunneridae</taxon>
        <taxon>Pentapetalae</taxon>
        <taxon>rosids</taxon>
        <taxon>fabids</taxon>
        <taxon>Fabales</taxon>
        <taxon>Fabaceae</taxon>
        <taxon>Papilionoideae</taxon>
        <taxon>50 kb inversion clade</taxon>
        <taxon>NPAAA clade</taxon>
        <taxon>indigoferoid/millettioid clade</taxon>
        <taxon>Phaseoleae</taxon>
        <taxon>Cajanus</taxon>
    </lineage>
</organism>
<dbReference type="Gramene" id="C.cajan_44285.t">
    <property type="protein sequence ID" value="C.cajan_44285.t"/>
    <property type="gene ID" value="C.cajan_44285"/>
</dbReference>
<protein>
    <submittedName>
        <fullName evidence="1">Uncharacterized protein</fullName>
    </submittedName>
</protein>